<evidence type="ECO:0000256" key="1">
    <source>
        <dbReference type="SAM" id="MobiDB-lite"/>
    </source>
</evidence>
<organism evidence="3 4">
    <name type="scientific">Dentiscutata erythropus</name>
    <dbReference type="NCBI Taxonomy" id="1348616"/>
    <lineage>
        <taxon>Eukaryota</taxon>
        <taxon>Fungi</taxon>
        <taxon>Fungi incertae sedis</taxon>
        <taxon>Mucoromycota</taxon>
        <taxon>Glomeromycotina</taxon>
        <taxon>Glomeromycetes</taxon>
        <taxon>Diversisporales</taxon>
        <taxon>Gigasporaceae</taxon>
        <taxon>Dentiscutata</taxon>
    </lineage>
</organism>
<dbReference type="Proteomes" id="UP000789405">
    <property type="component" value="Unassembled WGS sequence"/>
</dbReference>
<accession>A0A9N9JVZ6</accession>
<keyword evidence="2" id="KW-0732">Signal</keyword>
<dbReference type="AlphaFoldDB" id="A0A9N9JVZ6"/>
<comment type="caution">
    <text evidence="3">The sequence shown here is derived from an EMBL/GenBank/DDBJ whole genome shotgun (WGS) entry which is preliminary data.</text>
</comment>
<keyword evidence="4" id="KW-1185">Reference proteome</keyword>
<evidence type="ECO:0000256" key="2">
    <source>
        <dbReference type="SAM" id="SignalP"/>
    </source>
</evidence>
<gene>
    <name evidence="3" type="ORF">DERYTH_LOCUS23203</name>
</gene>
<feature type="region of interest" description="Disordered" evidence="1">
    <location>
        <begin position="123"/>
        <end position="143"/>
    </location>
</feature>
<feature type="chain" id="PRO_5040400884" evidence="2">
    <location>
        <begin position="23"/>
        <end position="324"/>
    </location>
</feature>
<reference evidence="3" key="1">
    <citation type="submission" date="2021-06" db="EMBL/GenBank/DDBJ databases">
        <authorList>
            <person name="Kallberg Y."/>
            <person name="Tangrot J."/>
            <person name="Rosling A."/>
        </authorList>
    </citation>
    <scope>NUCLEOTIDE SEQUENCE</scope>
    <source>
        <strain evidence="3">MA453B</strain>
    </source>
</reference>
<evidence type="ECO:0000313" key="4">
    <source>
        <dbReference type="Proteomes" id="UP000789405"/>
    </source>
</evidence>
<dbReference type="OrthoDB" id="2311776at2759"/>
<name>A0A9N9JVZ6_9GLOM</name>
<dbReference type="EMBL" id="CAJVPY010034546">
    <property type="protein sequence ID" value="CAG8800125.1"/>
    <property type="molecule type" value="Genomic_DNA"/>
</dbReference>
<protein>
    <submittedName>
        <fullName evidence="3">13989_t:CDS:1</fullName>
    </submittedName>
</protein>
<sequence length="324" mass="36586">MLGKVIIILVTFLLQGALSGNAVTFQTPDVLTISYIKNDPNFYKYCKQQLKNLVGIRDEGISNVSCQALGYSANDDPPRSFSNTKDNGGDFDKWARSKEYRGYIHIPSFRVSCDAKGYISSDPKDPDYSDQHNPTQNPEKVVNTERNPYGYTKEYAPYIYLDYSSADIYTNDSTFNGIRWSKIKDNTCLSIFDARASRLSTTARYTQYFLLKYDAPFIYAKVYMTVCCNRQVSVTVHRTVFPQTSLYINGKKVSEQAQTELGKFILSGGKPAKDFKIAEDGNWIIKNIKTLLKNFQKDLGLLLSADGHGNLAPYGQDLTWNGKI</sequence>
<proteinExistence type="predicted"/>
<feature type="signal peptide" evidence="2">
    <location>
        <begin position="1"/>
        <end position="22"/>
    </location>
</feature>
<evidence type="ECO:0000313" key="3">
    <source>
        <dbReference type="EMBL" id="CAG8800125.1"/>
    </source>
</evidence>